<dbReference type="GO" id="GO:0005524">
    <property type="term" value="F:ATP binding"/>
    <property type="evidence" value="ECO:0007669"/>
    <property type="project" value="UniProtKB-KW"/>
</dbReference>
<dbReference type="InParanoid" id="T1I9X5"/>
<evidence type="ECO:0000259" key="6">
    <source>
        <dbReference type="Pfam" id="PF01409"/>
    </source>
</evidence>
<keyword evidence="4" id="KW-0648">Protein biosynthesis</keyword>
<dbReference type="InterPro" id="IPR045864">
    <property type="entry name" value="aa-tRNA-synth_II/BPL/LPL"/>
</dbReference>
<dbReference type="GO" id="GO:0000049">
    <property type="term" value="F:tRNA binding"/>
    <property type="evidence" value="ECO:0007669"/>
    <property type="project" value="InterPro"/>
</dbReference>
<dbReference type="InterPro" id="IPR002319">
    <property type="entry name" value="Phenylalanyl-tRNA_Synthase"/>
</dbReference>
<dbReference type="AlphaFoldDB" id="T1I9X5"/>
<organism evidence="7 8">
    <name type="scientific">Rhodnius prolixus</name>
    <name type="common">Triatomid bug</name>
    <dbReference type="NCBI Taxonomy" id="13249"/>
    <lineage>
        <taxon>Eukaryota</taxon>
        <taxon>Metazoa</taxon>
        <taxon>Ecdysozoa</taxon>
        <taxon>Arthropoda</taxon>
        <taxon>Hexapoda</taxon>
        <taxon>Insecta</taxon>
        <taxon>Pterygota</taxon>
        <taxon>Neoptera</taxon>
        <taxon>Paraneoptera</taxon>
        <taxon>Hemiptera</taxon>
        <taxon>Heteroptera</taxon>
        <taxon>Panheteroptera</taxon>
        <taxon>Cimicomorpha</taxon>
        <taxon>Reduviidae</taxon>
        <taxon>Triatominae</taxon>
        <taxon>Rhodnius</taxon>
    </lineage>
</organism>
<protein>
    <submittedName>
        <fullName evidence="7">tRNA-synt_2d domain-containing protein</fullName>
    </submittedName>
</protein>
<dbReference type="Proteomes" id="UP000015103">
    <property type="component" value="Unassembled WGS sequence"/>
</dbReference>
<keyword evidence="2" id="KW-0547">Nucleotide-binding</keyword>
<dbReference type="Gene3D" id="3.30.930.10">
    <property type="entry name" value="Bira Bifunctional Protein, Domain 2"/>
    <property type="match status" value="1"/>
</dbReference>
<evidence type="ECO:0000256" key="3">
    <source>
        <dbReference type="ARBA" id="ARBA00022840"/>
    </source>
</evidence>
<dbReference type="EnsemblMetazoa" id="RPRC013096-RA">
    <property type="protein sequence ID" value="RPRC013096-PA"/>
    <property type="gene ID" value="RPRC013096"/>
</dbReference>
<proteinExistence type="predicted"/>
<name>T1I9X5_RHOPR</name>
<accession>T1I9X5</accession>
<sequence length="423" mass="48911">MTNNFEKIVNYLIDKHHFNTLDVSKDLDIQHEQVLEVIKLIQSIGDYLMLTERCLENWNLTQLGKSLMEHCVKQGDHNNSNNLIKNKLKQDIDMEMYFNLNIIQNGGKLDDNEKLLLYEFKKYIEKSTVKCIEGEVLKDESLSDLNIEYSISENMLKEDRWKTAKILPYNFDGMGQKIQVGNLHYLTEIINNVRQILLEIGFTEENCEDFIENPFLTNNMMLITNPDVENSYIVNTKLKNNILNEVSPKIKNIKKTNNGTTDINKLKPVIRNNLNNNLSKLLNKAAVDSKYPLNKFVIGKVLFSGKTDFLHLAEFHVLKILVLDTQLNFSNIIGLLDVIFKKLNIENIEYKPAYSPLSVPTLETICYHYGMDQWIRIGKSGIIRQEILKSMNLQNNLVGLVLTINLERVAMIKKDAVDIREVL</sequence>
<keyword evidence="3" id="KW-0067">ATP-binding</keyword>
<keyword evidence="8" id="KW-1185">Reference proteome</keyword>
<dbReference type="eggNOG" id="KOG2784">
    <property type="taxonomic scope" value="Eukaryota"/>
</dbReference>
<reference evidence="7" key="1">
    <citation type="submission" date="2015-05" db="UniProtKB">
        <authorList>
            <consortium name="EnsemblMetazoa"/>
        </authorList>
    </citation>
    <scope>IDENTIFICATION</scope>
</reference>
<dbReference type="VEuPathDB" id="VectorBase:RPRC013096"/>
<evidence type="ECO:0000313" key="8">
    <source>
        <dbReference type="Proteomes" id="UP000015103"/>
    </source>
</evidence>
<evidence type="ECO:0000256" key="5">
    <source>
        <dbReference type="ARBA" id="ARBA00023146"/>
    </source>
</evidence>
<keyword evidence="1" id="KW-0436">Ligase</keyword>
<dbReference type="STRING" id="13249.T1I9X5"/>
<evidence type="ECO:0000256" key="2">
    <source>
        <dbReference type="ARBA" id="ARBA00022741"/>
    </source>
</evidence>
<dbReference type="SUPFAM" id="SSF55681">
    <property type="entry name" value="Class II aaRS and biotin synthetases"/>
    <property type="match status" value="1"/>
</dbReference>
<dbReference type="HOGENOM" id="CLU_649434_0_0_1"/>
<dbReference type="Pfam" id="PF01409">
    <property type="entry name" value="tRNA-synt_2d"/>
    <property type="match status" value="1"/>
</dbReference>
<dbReference type="GO" id="GO:0043039">
    <property type="term" value="P:tRNA aminoacylation"/>
    <property type="evidence" value="ECO:0007669"/>
    <property type="project" value="InterPro"/>
</dbReference>
<keyword evidence="5" id="KW-0030">Aminoacyl-tRNA synthetase</keyword>
<evidence type="ECO:0000256" key="1">
    <source>
        <dbReference type="ARBA" id="ARBA00022598"/>
    </source>
</evidence>
<dbReference type="GO" id="GO:0006412">
    <property type="term" value="P:translation"/>
    <property type="evidence" value="ECO:0007669"/>
    <property type="project" value="UniProtKB-KW"/>
</dbReference>
<evidence type="ECO:0000256" key="4">
    <source>
        <dbReference type="ARBA" id="ARBA00022917"/>
    </source>
</evidence>
<evidence type="ECO:0000313" key="7">
    <source>
        <dbReference type="EnsemblMetazoa" id="RPRC013096-PA"/>
    </source>
</evidence>
<feature type="domain" description="Phenylalanyl-tRNA synthetase" evidence="6">
    <location>
        <begin position="169"/>
        <end position="422"/>
    </location>
</feature>
<dbReference type="GO" id="GO:0004812">
    <property type="term" value="F:aminoacyl-tRNA ligase activity"/>
    <property type="evidence" value="ECO:0007669"/>
    <property type="project" value="UniProtKB-KW"/>
</dbReference>
<dbReference type="EMBL" id="ACPB03008498">
    <property type="status" value="NOT_ANNOTATED_CDS"/>
    <property type="molecule type" value="Genomic_DNA"/>
</dbReference>